<evidence type="ECO:0000313" key="2">
    <source>
        <dbReference type="Proteomes" id="UP001169066"/>
    </source>
</evidence>
<comment type="caution">
    <text evidence="1">The sequence shown here is derived from an EMBL/GenBank/DDBJ whole genome shotgun (WGS) entry which is preliminary data.</text>
</comment>
<evidence type="ECO:0000313" key="1">
    <source>
        <dbReference type="EMBL" id="MDM5264100.1"/>
    </source>
</evidence>
<accession>A0ABT7QSN9</accession>
<organism evidence="1 2">
    <name type="scientific">Sulfurovum xiamenensis</name>
    <dbReference type="NCBI Taxonomy" id="3019066"/>
    <lineage>
        <taxon>Bacteria</taxon>
        <taxon>Pseudomonadati</taxon>
        <taxon>Campylobacterota</taxon>
        <taxon>Epsilonproteobacteria</taxon>
        <taxon>Campylobacterales</taxon>
        <taxon>Sulfurovaceae</taxon>
        <taxon>Sulfurovum</taxon>
    </lineage>
</organism>
<gene>
    <name evidence="1" type="ORF">PF327_07820</name>
</gene>
<keyword evidence="2" id="KW-1185">Reference proteome</keyword>
<dbReference type="EMBL" id="JAQIBC010000004">
    <property type="protein sequence ID" value="MDM5264100.1"/>
    <property type="molecule type" value="Genomic_DNA"/>
</dbReference>
<protein>
    <submittedName>
        <fullName evidence="1">Uncharacterized protein</fullName>
    </submittedName>
</protein>
<sequence>MDACRKCNNTNVSWNGLWKQCASCGEVLEKDASVMPNHTIVKKNSLNDIVVLPLKSTLMGKLISRLHLIH</sequence>
<name>A0ABT7QSN9_9BACT</name>
<proteinExistence type="predicted"/>
<dbReference type="RefSeq" id="WP_289402039.1">
    <property type="nucleotide sequence ID" value="NZ_JAQIBC010000004.1"/>
</dbReference>
<dbReference type="Proteomes" id="UP001169066">
    <property type="component" value="Unassembled WGS sequence"/>
</dbReference>
<reference evidence="1" key="1">
    <citation type="submission" date="2023-01" db="EMBL/GenBank/DDBJ databases">
        <title>Sulfurovum sp. XTW-4 genome assembly.</title>
        <authorList>
            <person name="Wang J."/>
        </authorList>
    </citation>
    <scope>NUCLEOTIDE SEQUENCE</scope>
    <source>
        <strain evidence="1">XTW-4</strain>
    </source>
</reference>